<dbReference type="AlphaFoldDB" id="A0A382RS05"/>
<gene>
    <name evidence="1" type="ORF">METZ01_LOCUS353084</name>
</gene>
<feature type="non-terminal residue" evidence="1">
    <location>
        <position position="90"/>
    </location>
</feature>
<protein>
    <submittedName>
        <fullName evidence="1">Uncharacterized protein</fullName>
    </submittedName>
</protein>
<dbReference type="EMBL" id="UINC01123629">
    <property type="protein sequence ID" value="SVD00230.1"/>
    <property type="molecule type" value="Genomic_DNA"/>
</dbReference>
<proteinExistence type="predicted"/>
<accession>A0A382RS05</accession>
<reference evidence="1" key="1">
    <citation type="submission" date="2018-05" db="EMBL/GenBank/DDBJ databases">
        <authorList>
            <person name="Lanie J.A."/>
            <person name="Ng W.-L."/>
            <person name="Kazmierczak K.M."/>
            <person name="Andrzejewski T.M."/>
            <person name="Davidsen T.M."/>
            <person name="Wayne K.J."/>
            <person name="Tettelin H."/>
            <person name="Glass J.I."/>
            <person name="Rusch D."/>
            <person name="Podicherti R."/>
            <person name="Tsui H.-C.T."/>
            <person name="Winkler M.E."/>
        </authorList>
    </citation>
    <scope>NUCLEOTIDE SEQUENCE</scope>
</reference>
<name>A0A382RS05_9ZZZZ</name>
<organism evidence="1">
    <name type="scientific">marine metagenome</name>
    <dbReference type="NCBI Taxonomy" id="408172"/>
    <lineage>
        <taxon>unclassified sequences</taxon>
        <taxon>metagenomes</taxon>
        <taxon>ecological metagenomes</taxon>
    </lineage>
</organism>
<evidence type="ECO:0000313" key="1">
    <source>
        <dbReference type="EMBL" id="SVD00230.1"/>
    </source>
</evidence>
<sequence>MRTQEPKEENKQMMIGFMPIRKCLLNVLPLALCWNALAQEFRIPGISELPRVEKNSPRPSTYHLRNSAFILKFKNHAPEGNGYVILTDHT</sequence>